<organism evidence="1 2">
    <name type="scientific">Naganishia friedmannii</name>
    <dbReference type="NCBI Taxonomy" id="89922"/>
    <lineage>
        <taxon>Eukaryota</taxon>
        <taxon>Fungi</taxon>
        <taxon>Dikarya</taxon>
        <taxon>Basidiomycota</taxon>
        <taxon>Agaricomycotina</taxon>
        <taxon>Tremellomycetes</taxon>
        <taxon>Filobasidiales</taxon>
        <taxon>Filobasidiaceae</taxon>
        <taxon>Naganishia</taxon>
    </lineage>
</organism>
<name>A0ACC2VBY2_9TREE</name>
<gene>
    <name evidence="1" type="ORF">QFC21_005284</name>
</gene>
<protein>
    <submittedName>
        <fullName evidence="1">Uncharacterized protein</fullName>
    </submittedName>
</protein>
<evidence type="ECO:0000313" key="1">
    <source>
        <dbReference type="EMBL" id="KAJ9096462.1"/>
    </source>
</evidence>
<sequence length="670" mass="76214">MKAPLTATLLLLRHSLAKNADPPYDSLEHVQPHATANSIFGTLDSLMLRADERIPLPKAKLCGGEKEEEEPERVLKGRFIHITDFHPDPHYITGGSFDSGCHRTAGEDLVDESLRMSSGFGSSNTISQYTNVTGVDIDNKKDKKDEGAGKWGSGLSDCDSPMSLVNLTFDWLQKEWANEVDFVVWTGDNARHDIDREMPRTPKEIYELNRMMTGKMRQAFGEDVVIVPSIAHNILQPGPNAVTNEFSNIWSDFIPSEEYHIFQRGAYYSSEVIPDRLAVISLNTIYWYDSNKAVDGCKDGSDEPGALEFDWLEVQLDSFRERGMQVWLTGHVPPHMGSYFDNCYLRYGELALRYQDTIVGHLYGHQNVDHFFFIDVEELESTTGFAGKAAKATVFDQRKKSFGRNTDTALQQALYKDFGDMPKVDKMKLEDYTVINVSPSVIPTYLPGIRVYNYNVTGLKLDEDGFTGSDMSSQTVLPSAQKRKTGHRHKKKKKKKDDCSKPEHEDQPHCKFRRKERHFSPESPSRANTLFTPLGYTQFYLPEVDEQTHSPPKWIIEYATYSPEGLLRGGRNGTDGDVQGRQPVPWHLLPGYHEFIEREEAAAQETPESSDNRTLKGHDKDDEDPYTRFKAGLRKITPYHMEDLTIPSYAHFAKKLTSQKRLWKRFASAM</sequence>
<dbReference type="Proteomes" id="UP001227268">
    <property type="component" value="Unassembled WGS sequence"/>
</dbReference>
<dbReference type="EMBL" id="JASBWT010000019">
    <property type="protein sequence ID" value="KAJ9096462.1"/>
    <property type="molecule type" value="Genomic_DNA"/>
</dbReference>
<comment type="caution">
    <text evidence="1">The sequence shown here is derived from an EMBL/GenBank/DDBJ whole genome shotgun (WGS) entry which is preliminary data.</text>
</comment>
<keyword evidence="2" id="KW-1185">Reference proteome</keyword>
<proteinExistence type="predicted"/>
<evidence type="ECO:0000313" key="2">
    <source>
        <dbReference type="Proteomes" id="UP001227268"/>
    </source>
</evidence>
<reference evidence="1" key="1">
    <citation type="submission" date="2023-04" db="EMBL/GenBank/DDBJ databases">
        <title>Draft Genome sequencing of Naganishia species isolated from polar environments using Oxford Nanopore Technology.</title>
        <authorList>
            <person name="Leo P."/>
            <person name="Venkateswaran K."/>
        </authorList>
    </citation>
    <scope>NUCLEOTIDE SEQUENCE</scope>
    <source>
        <strain evidence="1">MNA-CCFEE 5423</strain>
    </source>
</reference>
<accession>A0ACC2VBY2</accession>